<proteinExistence type="predicted"/>
<dbReference type="EMBL" id="QRDX01000001">
    <property type="protein sequence ID" value="RED50282.1"/>
    <property type="molecule type" value="Genomic_DNA"/>
</dbReference>
<dbReference type="InterPro" id="IPR021255">
    <property type="entry name" value="DUF2807"/>
</dbReference>
<gene>
    <name evidence="3" type="ORF">DFQ02_101308</name>
</gene>
<feature type="chain" id="PRO_5017665598" evidence="1">
    <location>
        <begin position="22"/>
        <end position="247"/>
    </location>
</feature>
<dbReference type="PROSITE" id="PS51257">
    <property type="entry name" value="PROKAR_LIPOPROTEIN"/>
    <property type="match status" value="1"/>
</dbReference>
<comment type="caution">
    <text evidence="3">The sequence shown here is derived from an EMBL/GenBank/DDBJ whole genome shotgun (WGS) entry which is preliminary data.</text>
</comment>
<keyword evidence="1" id="KW-0732">Signal</keyword>
<keyword evidence="4" id="KW-1185">Reference proteome</keyword>
<organism evidence="3 4">
    <name type="scientific">Seonamhaeicola aphaedonensis</name>
    <dbReference type="NCBI Taxonomy" id="1461338"/>
    <lineage>
        <taxon>Bacteria</taxon>
        <taxon>Pseudomonadati</taxon>
        <taxon>Bacteroidota</taxon>
        <taxon>Flavobacteriia</taxon>
        <taxon>Flavobacteriales</taxon>
        <taxon>Flavobacteriaceae</taxon>
    </lineage>
</organism>
<feature type="signal peptide" evidence="1">
    <location>
        <begin position="1"/>
        <end position="21"/>
    </location>
</feature>
<name>A0A3D9HLA0_9FLAO</name>
<dbReference type="Proteomes" id="UP000256629">
    <property type="component" value="Unassembled WGS sequence"/>
</dbReference>
<dbReference type="Gene3D" id="2.160.20.120">
    <property type="match status" value="1"/>
</dbReference>
<protein>
    <submittedName>
        <fullName evidence="3">Putative autotransporter adhesin-like protein</fullName>
    </submittedName>
</protein>
<dbReference type="AlphaFoldDB" id="A0A3D9HLA0"/>
<accession>A0A3D9HLA0</accession>
<dbReference type="Pfam" id="PF10988">
    <property type="entry name" value="DUF2807"/>
    <property type="match status" value="1"/>
</dbReference>
<evidence type="ECO:0000256" key="1">
    <source>
        <dbReference type="SAM" id="SignalP"/>
    </source>
</evidence>
<evidence type="ECO:0000313" key="3">
    <source>
        <dbReference type="EMBL" id="RED50282.1"/>
    </source>
</evidence>
<evidence type="ECO:0000259" key="2">
    <source>
        <dbReference type="Pfam" id="PF10988"/>
    </source>
</evidence>
<reference evidence="3 4" key="1">
    <citation type="submission" date="2018-07" db="EMBL/GenBank/DDBJ databases">
        <title>Genomic Encyclopedia of Type Strains, Phase III (KMG-III): the genomes of soil and plant-associated and newly described type strains.</title>
        <authorList>
            <person name="Whitman W."/>
        </authorList>
    </citation>
    <scope>NUCLEOTIDE SEQUENCE [LARGE SCALE GENOMIC DNA]</scope>
    <source>
        <strain evidence="3 4">CECT 8487</strain>
    </source>
</reference>
<dbReference type="OrthoDB" id="1466971at2"/>
<feature type="domain" description="Putative auto-transporter adhesin head GIN" evidence="2">
    <location>
        <begin position="41"/>
        <end position="231"/>
    </location>
</feature>
<sequence length="247" mass="27539">MKKLPYILLIVLIFACDSENASDCFQKTGKIIQDEVALGIFNKILVNRDIELIVKEGAQKVVIETGENLINDITAVVVDNQLILTDNNTCNYVRNYGVTKVYVTVPNISEIRSSTQYDISSEGVLTYPDLTILSEDFGAPGTITNGNFRLQIDNNSFRLVFNNLSNCFVSGNTNNLHVTFASGNGRFEGENLNAQNIQIWHRGTNDMIVNPMQRIQGIISSVGNVISKNRPNTVIVEELYKGRLIFE</sequence>
<dbReference type="RefSeq" id="WP_116039219.1">
    <property type="nucleotide sequence ID" value="NZ_QRDX01000001.1"/>
</dbReference>
<evidence type="ECO:0000313" key="4">
    <source>
        <dbReference type="Proteomes" id="UP000256629"/>
    </source>
</evidence>